<keyword evidence="5 10" id="KW-0720">Serine protease</keyword>
<dbReference type="InterPro" id="IPR050430">
    <property type="entry name" value="Peptidase_S1"/>
</dbReference>
<keyword evidence="4 10" id="KW-0378">Hydrolase</keyword>
<dbReference type="CDD" id="cd00190">
    <property type="entry name" value="Tryp_SPc"/>
    <property type="match status" value="1"/>
</dbReference>
<evidence type="ECO:0000256" key="4">
    <source>
        <dbReference type="ARBA" id="ARBA00022801"/>
    </source>
</evidence>
<dbReference type="PROSITE" id="PS50240">
    <property type="entry name" value="TRYPSIN_DOM"/>
    <property type="match status" value="1"/>
</dbReference>
<evidence type="ECO:0000256" key="6">
    <source>
        <dbReference type="ARBA" id="ARBA00023157"/>
    </source>
</evidence>
<dbReference type="PROSITE" id="PS00134">
    <property type="entry name" value="TRYPSIN_HIS"/>
    <property type="match status" value="1"/>
</dbReference>
<sequence length="337" mass="37783">MAFCLLVESYFDALDELDAEERIVGGSNVPSDEYVPYQVSMQYFTRNQYRHFCGGSIVSPTRVLTAAHCVYEQNPERLTVVAGIRDLRDETGQRSEVKDYVIHENYEQFVSSDIAMVFIEPPLNLDGQRSERLLFNDSSIVGGNQEVSLTGWGSVHHFGSFPLARFPTVLQRLPYTTITNDECKQRMRGVSDTEVCALERFGKGACNGDSGGPLVMQDGGKIKQVGIVSYGTALCASSNPDVYTRHKLKIVFYSSVIHVVTFKVFLIFRFSKTCRDFFSSSSLNLHFRINSSNISNSLNFKTSLCLSFSQRRLAKKRLKQSSIAKLICSDFSLGISQ</sequence>
<keyword evidence="3 10" id="KW-0645">Protease</keyword>
<dbReference type="SUPFAM" id="SSF50494">
    <property type="entry name" value="Trypsin-like serine proteases"/>
    <property type="match status" value="1"/>
</dbReference>
<organism evidence="12 13">
    <name type="scientific">Glossina palpalis gambiensis</name>
    <dbReference type="NCBI Taxonomy" id="67801"/>
    <lineage>
        <taxon>Eukaryota</taxon>
        <taxon>Metazoa</taxon>
        <taxon>Ecdysozoa</taxon>
        <taxon>Arthropoda</taxon>
        <taxon>Hexapoda</taxon>
        <taxon>Insecta</taxon>
        <taxon>Pterygota</taxon>
        <taxon>Neoptera</taxon>
        <taxon>Endopterygota</taxon>
        <taxon>Diptera</taxon>
        <taxon>Brachycera</taxon>
        <taxon>Muscomorpha</taxon>
        <taxon>Hippoboscoidea</taxon>
        <taxon>Glossinidae</taxon>
        <taxon>Glossina</taxon>
    </lineage>
</organism>
<evidence type="ECO:0000256" key="9">
    <source>
        <dbReference type="ARBA" id="ARBA00077177"/>
    </source>
</evidence>
<dbReference type="InterPro" id="IPR001314">
    <property type="entry name" value="Peptidase_S1A"/>
</dbReference>
<evidence type="ECO:0000256" key="8">
    <source>
        <dbReference type="ARBA" id="ARBA00067663"/>
    </source>
</evidence>
<dbReference type="STRING" id="67801.A0A1B0B3S7"/>
<dbReference type="EMBL" id="JXJN01008011">
    <property type="status" value="NOT_ANNOTATED_CDS"/>
    <property type="molecule type" value="Genomic_DNA"/>
</dbReference>
<dbReference type="EnsemblMetazoa" id="GPPI017875-RA">
    <property type="protein sequence ID" value="GPPI017875-PA"/>
    <property type="gene ID" value="GPPI017875"/>
</dbReference>
<dbReference type="FunFam" id="2.40.10.10:FF:000068">
    <property type="entry name" value="transmembrane protease serine 2"/>
    <property type="match status" value="1"/>
</dbReference>
<dbReference type="Gene3D" id="2.40.10.10">
    <property type="entry name" value="Trypsin-like serine proteases"/>
    <property type="match status" value="1"/>
</dbReference>
<evidence type="ECO:0000259" key="11">
    <source>
        <dbReference type="PROSITE" id="PS50240"/>
    </source>
</evidence>
<dbReference type="EMBL" id="JXJN01008012">
    <property type="status" value="NOT_ANNOTATED_CDS"/>
    <property type="molecule type" value="Genomic_DNA"/>
</dbReference>
<keyword evidence="6" id="KW-1015">Disulfide bond</keyword>
<dbReference type="InterPro" id="IPR043504">
    <property type="entry name" value="Peptidase_S1_PA_chymotrypsin"/>
</dbReference>
<reference evidence="12" key="2">
    <citation type="submission" date="2020-05" db="UniProtKB">
        <authorList>
            <consortium name="EnsemblMetazoa"/>
        </authorList>
    </citation>
    <scope>IDENTIFICATION</scope>
    <source>
        <strain evidence="12">IAEA</strain>
    </source>
</reference>
<protein>
    <recommendedName>
        <fullName evidence="8">Lectizyme</fullName>
    </recommendedName>
    <alternativeName>
        <fullName evidence="9">Proteolytic lectin</fullName>
    </alternativeName>
</protein>
<keyword evidence="13" id="KW-1185">Reference proteome</keyword>
<evidence type="ECO:0000256" key="1">
    <source>
        <dbReference type="ARBA" id="ARBA00004239"/>
    </source>
</evidence>
<evidence type="ECO:0000313" key="13">
    <source>
        <dbReference type="Proteomes" id="UP000092460"/>
    </source>
</evidence>
<reference evidence="13" key="1">
    <citation type="submission" date="2015-01" db="EMBL/GenBank/DDBJ databases">
        <authorList>
            <person name="Aksoy S."/>
            <person name="Warren W."/>
            <person name="Wilson R.K."/>
        </authorList>
    </citation>
    <scope>NUCLEOTIDE SEQUENCE [LARGE SCALE GENOMIC DNA]</scope>
    <source>
        <strain evidence="13">IAEA</strain>
    </source>
</reference>
<dbReference type="PANTHER" id="PTHR24276:SF95">
    <property type="entry name" value="PEPTIDASE S1 DOMAIN-CONTAINING PROTEIN"/>
    <property type="match status" value="1"/>
</dbReference>
<evidence type="ECO:0000256" key="7">
    <source>
        <dbReference type="ARBA" id="ARBA00057221"/>
    </source>
</evidence>
<dbReference type="GO" id="GO:0005576">
    <property type="term" value="C:extracellular region"/>
    <property type="evidence" value="ECO:0007669"/>
    <property type="project" value="UniProtKB-SubCell"/>
</dbReference>
<feature type="domain" description="Peptidase S1" evidence="11">
    <location>
        <begin position="23"/>
        <end position="262"/>
    </location>
</feature>
<dbReference type="InterPro" id="IPR033116">
    <property type="entry name" value="TRYPSIN_SER"/>
</dbReference>
<proteinExistence type="inferred from homology"/>
<dbReference type="GO" id="GO:0006508">
    <property type="term" value="P:proteolysis"/>
    <property type="evidence" value="ECO:0007669"/>
    <property type="project" value="UniProtKB-KW"/>
</dbReference>
<accession>A0A1B0B3S7</accession>
<comment type="similarity">
    <text evidence="2">Belongs to the peptidase S1 family.</text>
</comment>
<dbReference type="FunFam" id="2.40.10.10:FF:000036">
    <property type="entry name" value="Trypsin beta"/>
    <property type="match status" value="1"/>
</dbReference>
<evidence type="ECO:0000256" key="10">
    <source>
        <dbReference type="RuleBase" id="RU363034"/>
    </source>
</evidence>
<evidence type="ECO:0000256" key="5">
    <source>
        <dbReference type="ARBA" id="ARBA00022825"/>
    </source>
</evidence>
<dbReference type="PRINTS" id="PR00722">
    <property type="entry name" value="CHYMOTRYPSIN"/>
</dbReference>
<comment type="subcellular location">
    <subcellularLocation>
        <location evidence="1">Secreted</location>
        <location evidence="1">Extracellular space</location>
    </subcellularLocation>
</comment>
<dbReference type="InterPro" id="IPR001254">
    <property type="entry name" value="Trypsin_dom"/>
</dbReference>
<dbReference type="PANTHER" id="PTHR24276">
    <property type="entry name" value="POLYSERASE-RELATED"/>
    <property type="match status" value="1"/>
</dbReference>
<dbReference type="InterPro" id="IPR009003">
    <property type="entry name" value="Peptidase_S1_PA"/>
</dbReference>
<dbReference type="Proteomes" id="UP000092460">
    <property type="component" value="Unassembled WGS sequence"/>
</dbReference>
<dbReference type="VEuPathDB" id="VectorBase:GPPI017875"/>
<name>A0A1B0B3S7_9MUSC</name>
<dbReference type="InterPro" id="IPR018114">
    <property type="entry name" value="TRYPSIN_HIS"/>
</dbReference>
<dbReference type="Pfam" id="PF00089">
    <property type="entry name" value="Trypsin"/>
    <property type="match status" value="1"/>
</dbReference>
<evidence type="ECO:0000256" key="2">
    <source>
        <dbReference type="ARBA" id="ARBA00007664"/>
    </source>
</evidence>
<evidence type="ECO:0000313" key="12">
    <source>
        <dbReference type="EnsemblMetazoa" id="GPPI017875-PA"/>
    </source>
</evidence>
<comment type="function">
    <text evidence="7">Protein with lectin and protease activity involved in the establishment of trypanosome infections in tsetse flies. Binds D-glucosamine and agglutinates bloodstream-form trypanosomes and rabbit red blood cells. Capable of inducing transformation of bloodstream-form trypanosomes into procyclic (midgut) forms in vitro.</text>
</comment>
<dbReference type="GO" id="GO:0004252">
    <property type="term" value="F:serine-type endopeptidase activity"/>
    <property type="evidence" value="ECO:0007669"/>
    <property type="project" value="InterPro"/>
</dbReference>
<dbReference type="PROSITE" id="PS00135">
    <property type="entry name" value="TRYPSIN_SER"/>
    <property type="match status" value="1"/>
</dbReference>
<evidence type="ECO:0000256" key="3">
    <source>
        <dbReference type="ARBA" id="ARBA00022670"/>
    </source>
</evidence>
<dbReference type="SMART" id="SM00020">
    <property type="entry name" value="Tryp_SPc"/>
    <property type="match status" value="1"/>
</dbReference>
<dbReference type="AlphaFoldDB" id="A0A1B0B3S7"/>